<dbReference type="Proteomes" id="UP000494040">
    <property type="component" value="Unassembled WGS sequence"/>
</dbReference>
<dbReference type="Pfam" id="PF11819">
    <property type="entry name" value="CUPID"/>
    <property type="match status" value="1"/>
</dbReference>
<proteinExistence type="predicted"/>
<keyword evidence="8" id="KW-1185">Reference proteome</keyword>
<dbReference type="InterPro" id="IPR021774">
    <property type="entry name" value="CUPID"/>
</dbReference>
<keyword evidence="2" id="KW-0963">Cytoplasm</keyword>
<evidence type="ECO:0000256" key="5">
    <source>
        <dbReference type="SAM" id="MobiDB-lite"/>
    </source>
</evidence>
<dbReference type="EnsemblMetazoa" id="XM_014388105.2">
    <property type="protein sequence ID" value="XP_014243591.1"/>
    <property type="gene ID" value="LOC106663338"/>
</dbReference>
<feature type="compositionally biased region" description="Polar residues" evidence="5">
    <location>
        <begin position="169"/>
        <end position="180"/>
    </location>
</feature>
<feature type="coiled-coil region" evidence="4">
    <location>
        <begin position="111"/>
        <end position="138"/>
    </location>
</feature>
<feature type="compositionally biased region" description="Pro residues" evidence="5">
    <location>
        <begin position="371"/>
        <end position="385"/>
    </location>
</feature>
<dbReference type="PANTHER" id="PTHR46079:SF2">
    <property type="entry name" value="FERM DOMAIN-CONTAINING PROTEIN"/>
    <property type="match status" value="1"/>
</dbReference>
<evidence type="ECO:0000256" key="3">
    <source>
        <dbReference type="ARBA" id="ARBA00023054"/>
    </source>
</evidence>
<evidence type="ECO:0000256" key="1">
    <source>
        <dbReference type="ARBA" id="ARBA00004496"/>
    </source>
</evidence>
<feature type="compositionally biased region" description="Basic and acidic residues" evidence="5">
    <location>
        <begin position="350"/>
        <end position="361"/>
    </location>
</feature>
<dbReference type="GeneID" id="106663338"/>
<feature type="region of interest" description="Disordered" evidence="5">
    <location>
        <begin position="337"/>
        <end position="385"/>
    </location>
</feature>
<dbReference type="PANTHER" id="PTHR46079">
    <property type="entry name" value="FERM DOMAIN-CONTAINING PROTEIN 4"/>
    <property type="match status" value="1"/>
</dbReference>
<feature type="domain" description="Cytohesin Ubiquitin Protein Inducing" evidence="6">
    <location>
        <begin position="2"/>
        <end position="108"/>
    </location>
</feature>
<reference evidence="7" key="1">
    <citation type="submission" date="2022-01" db="UniProtKB">
        <authorList>
            <consortium name="EnsemblMetazoa"/>
        </authorList>
    </citation>
    <scope>IDENTIFICATION</scope>
</reference>
<feature type="region of interest" description="Disordered" evidence="5">
    <location>
        <begin position="161"/>
        <end position="180"/>
    </location>
</feature>
<evidence type="ECO:0000256" key="2">
    <source>
        <dbReference type="ARBA" id="ARBA00022490"/>
    </source>
</evidence>
<evidence type="ECO:0000313" key="7">
    <source>
        <dbReference type="EnsemblMetazoa" id="XP_014243591.1"/>
    </source>
</evidence>
<accession>A0A8I6TCD9</accession>
<protein>
    <recommendedName>
        <fullName evidence="6">Cytohesin Ubiquitin Protein Inducing domain-containing protein</fullName>
    </recommendedName>
</protein>
<dbReference type="KEGG" id="clec:106663338"/>
<dbReference type="CTD" id="39643"/>
<dbReference type="GO" id="GO:0090162">
    <property type="term" value="P:establishment of epithelial cell polarity"/>
    <property type="evidence" value="ECO:0007669"/>
    <property type="project" value="InterPro"/>
</dbReference>
<comment type="subcellular location">
    <subcellularLocation>
        <location evidence="1">Cytoplasm</location>
    </subcellularLocation>
</comment>
<organism evidence="7 8">
    <name type="scientific">Cimex lectularius</name>
    <name type="common">Bed bug</name>
    <name type="synonym">Acanthia lectularia</name>
    <dbReference type="NCBI Taxonomy" id="79782"/>
    <lineage>
        <taxon>Eukaryota</taxon>
        <taxon>Metazoa</taxon>
        <taxon>Ecdysozoa</taxon>
        <taxon>Arthropoda</taxon>
        <taxon>Hexapoda</taxon>
        <taxon>Insecta</taxon>
        <taxon>Pterygota</taxon>
        <taxon>Neoptera</taxon>
        <taxon>Paraneoptera</taxon>
        <taxon>Hemiptera</taxon>
        <taxon>Heteroptera</taxon>
        <taxon>Panheteroptera</taxon>
        <taxon>Cimicomorpha</taxon>
        <taxon>Cimicidae</taxon>
        <taxon>Cimex</taxon>
    </lineage>
</organism>
<sequence length="547" mass="62150">MVASLQNKKEALEAKLRDKTSELRKLCIEEAELTGVLPVETPIEPGEGPPHFRRRIGTAFTYPENLINKLNQKSKEDEAVAALELECKIQTGIAEAALGLANDVSASKSVRRKHRLLFEESQRRLSELEAKLSAVKQVQPKHKKKPRPHTDLVEENGEAEFDEDHNFHHPTSLTSLSDRCSNSLRHSHTYGGLPKQEPQLQSYPQRMAQSHMHLPTIDYRHNLLDHHPHQHHVRSNNHSPIDPNAVMWNKGRENWQYNHVAHHPQYMTHSPDLYAVDSMIYHFNDRFGSLDRNVSAPQTIDTESRVSSTLPRNVYIPHSNTLVLLPSQTYPENSLMRTQSLGNMDNLKQQPDRKTKEKEWYETSLDASPPKHSPVPESPLPPTPSPLPVLAVSSKPIEQTSPTSISCPPLIPEANQASVSSIHFETVVPYESPKNHTVVQAGKWQPYREVTKPFEMSDFYKYSTKFRQTKNSVQVANSQGNQEQHSSQQKVVYKPPQPLECQPVNPSEVSKTLQSINSQHVENYLPQVSQGWYHDKTISKPRSSTLV</sequence>
<evidence type="ECO:0000256" key="4">
    <source>
        <dbReference type="SAM" id="Coils"/>
    </source>
</evidence>
<name>A0A8I6TCD9_CIMLE</name>
<feature type="compositionally biased region" description="Polar residues" evidence="5">
    <location>
        <begin position="337"/>
        <end position="349"/>
    </location>
</feature>
<dbReference type="OMA" id="EDEIVWC"/>
<dbReference type="RefSeq" id="XP_014243591.1">
    <property type="nucleotide sequence ID" value="XM_014388105.2"/>
</dbReference>
<feature type="region of interest" description="Disordered" evidence="5">
    <location>
        <begin position="471"/>
        <end position="490"/>
    </location>
</feature>
<keyword evidence="3 4" id="KW-0175">Coiled coil</keyword>
<feature type="coiled-coil region" evidence="4">
    <location>
        <begin position="2"/>
        <end position="29"/>
    </location>
</feature>
<evidence type="ECO:0000313" key="8">
    <source>
        <dbReference type="Proteomes" id="UP000494040"/>
    </source>
</evidence>
<dbReference type="AlphaFoldDB" id="A0A8I6TCD9"/>
<dbReference type="OrthoDB" id="10063592at2759"/>
<evidence type="ECO:0000259" key="6">
    <source>
        <dbReference type="Pfam" id="PF11819"/>
    </source>
</evidence>
<dbReference type="InterPro" id="IPR047176">
    <property type="entry name" value="FRMD4A/B"/>
</dbReference>
<dbReference type="GO" id="GO:0005737">
    <property type="term" value="C:cytoplasm"/>
    <property type="evidence" value="ECO:0007669"/>
    <property type="project" value="UniProtKB-SubCell"/>
</dbReference>